<keyword evidence="2" id="KW-0812">Transmembrane</keyword>
<reference evidence="4" key="2">
    <citation type="submission" date="2023-01" db="EMBL/GenBank/DDBJ databases">
        <authorList>
            <person name="Sun Q."/>
            <person name="Evtushenko L."/>
        </authorList>
    </citation>
    <scope>NUCLEOTIDE SEQUENCE</scope>
    <source>
        <strain evidence="4">VKM Ac-1020</strain>
    </source>
</reference>
<dbReference type="InterPro" id="IPR015402">
    <property type="entry name" value="DUF1980"/>
</dbReference>
<feature type="compositionally biased region" description="Basic residues" evidence="1">
    <location>
        <begin position="85"/>
        <end position="96"/>
    </location>
</feature>
<feature type="transmembrane region" description="Helical" evidence="2">
    <location>
        <begin position="43"/>
        <end position="64"/>
    </location>
</feature>
<feature type="transmembrane region" description="Helical" evidence="2">
    <location>
        <begin position="12"/>
        <end position="37"/>
    </location>
</feature>
<dbReference type="InterPro" id="IPR048447">
    <property type="entry name" value="DUF1980_C"/>
</dbReference>
<dbReference type="Proteomes" id="UP001142462">
    <property type="component" value="Unassembled WGS sequence"/>
</dbReference>
<protein>
    <recommendedName>
        <fullName evidence="3">DUF1980 domain-containing protein</fullName>
    </recommendedName>
</protein>
<dbReference type="RefSeq" id="WP_271172641.1">
    <property type="nucleotide sequence ID" value="NZ_BSEJ01000003.1"/>
</dbReference>
<comment type="caution">
    <text evidence="4">The sequence shown here is derived from an EMBL/GenBank/DDBJ whole genome shotgun (WGS) entry which is preliminary data.</text>
</comment>
<reference evidence="4" key="1">
    <citation type="journal article" date="2014" name="Int. J. Syst. Evol. Microbiol.">
        <title>Complete genome sequence of Corynebacterium casei LMG S-19264T (=DSM 44701T), isolated from a smear-ripened cheese.</title>
        <authorList>
            <consortium name="US DOE Joint Genome Institute (JGI-PGF)"/>
            <person name="Walter F."/>
            <person name="Albersmeier A."/>
            <person name="Kalinowski J."/>
            <person name="Ruckert C."/>
        </authorList>
    </citation>
    <scope>NUCLEOTIDE SEQUENCE</scope>
    <source>
        <strain evidence="4">VKM Ac-1020</strain>
    </source>
</reference>
<keyword evidence="2" id="KW-1133">Transmembrane helix</keyword>
<dbReference type="AlphaFoldDB" id="A0A9W6H1I5"/>
<dbReference type="PANTHER" id="PTHR40047:SF1">
    <property type="entry name" value="UPF0703 PROTEIN YCGQ"/>
    <property type="match status" value="1"/>
</dbReference>
<sequence length="318" mass="32027">MAAVRKAGARWLGVGLAAVLAVVTIGLAVTGRLQLYINPAQTWFAVGMAVLALAGTVWSFALPLGAEADHGHDHGPSGAHDHGGAHAHAHAHHARVHGPADGHHPDQHVSIAAGNRPPYPPGVRHAEGRHGAGVRGVAGVRRVTGTRRVAGAAAVVVGGVAASAVAVAALVLPPASLSVELAMDRDTGTPPLFAGADTVTLAASGDTSGFGIGEWSTVFATATNPDAYAGKEVTLTGFVTPDEESPDGVRLGRLVITHCVIDAQPASVPVSVPEGTAGLAVGEWIEVTGTIAADASGALSIEPETITTVDAPEDPYEY</sequence>
<evidence type="ECO:0000313" key="4">
    <source>
        <dbReference type="EMBL" id="GLJ60931.1"/>
    </source>
</evidence>
<dbReference type="InterPro" id="IPR052955">
    <property type="entry name" value="UPF0703_membrane_permease"/>
</dbReference>
<feature type="transmembrane region" description="Helical" evidence="2">
    <location>
        <begin position="149"/>
        <end position="172"/>
    </location>
</feature>
<gene>
    <name evidence="4" type="ORF">GCM10017576_10600</name>
</gene>
<dbReference type="PANTHER" id="PTHR40047">
    <property type="entry name" value="UPF0703 PROTEIN YCGQ"/>
    <property type="match status" value="1"/>
</dbReference>
<dbReference type="Pfam" id="PF21537">
    <property type="entry name" value="DUF1980_C"/>
    <property type="match status" value="1"/>
</dbReference>
<evidence type="ECO:0000313" key="5">
    <source>
        <dbReference type="Proteomes" id="UP001142462"/>
    </source>
</evidence>
<proteinExistence type="predicted"/>
<name>A0A9W6H1I5_9MICO</name>
<accession>A0A9W6H1I5</accession>
<keyword evidence="5" id="KW-1185">Reference proteome</keyword>
<dbReference type="NCBIfam" id="TIGR03943">
    <property type="entry name" value="TIGR03943 family putative permease subunit"/>
    <property type="match status" value="1"/>
</dbReference>
<evidence type="ECO:0000259" key="3">
    <source>
        <dbReference type="Pfam" id="PF21537"/>
    </source>
</evidence>
<feature type="domain" description="DUF1980" evidence="3">
    <location>
        <begin position="222"/>
        <end position="318"/>
    </location>
</feature>
<evidence type="ECO:0000256" key="2">
    <source>
        <dbReference type="SAM" id="Phobius"/>
    </source>
</evidence>
<evidence type="ECO:0000256" key="1">
    <source>
        <dbReference type="SAM" id="MobiDB-lite"/>
    </source>
</evidence>
<feature type="compositionally biased region" description="Basic and acidic residues" evidence="1">
    <location>
        <begin position="71"/>
        <end position="84"/>
    </location>
</feature>
<organism evidence="4 5">
    <name type="scientific">Microbacterium barkeri</name>
    <dbReference type="NCBI Taxonomy" id="33917"/>
    <lineage>
        <taxon>Bacteria</taxon>
        <taxon>Bacillati</taxon>
        <taxon>Actinomycetota</taxon>
        <taxon>Actinomycetes</taxon>
        <taxon>Micrococcales</taxon>
        <taxon>Microbacteriaceae</taxon>
        <taxon>Microbacterium</taxon>
    </lineage>
</organism>
<feature type="compositionally biased region" description="Basic and acidic residues" evidence="1">
    <location>
        <begin position="98"/>
        <end position="107"/>
    </location>
</feature>
<dbReference type="EMBL" id="BSEJ01000003">
    <property type="protein sequence ID" value="GLJ60931.1"/>
    <property type="molecule type" value="Genomic_DNA"/>
</dbReference>
<keyword evidence="2" id="KW-0472">Membrane</keyword>
<feature type="region of interest" description="Disordered" evidence="1">
    <location>
        <begin position="71"/>
        <end position="134"/>
    </location>
</feature>